<dbReference type="KEGG" id="ptaw:DW352_04615"/>
<keyword evidence="3" id="KW-1003">Cell membrane</keyword>
<evidence type="ECO:0000256" key="11">
    <source>
        <dbReference type="ARBA" id="ARBA00038408"/>
    </source>
</evidence>
<keyword evidence="5 15" id="KW-0812">Transmembrane</keyword>
<keyword evidence="8" id="KW-0143">Chaperone</keyword>
<dbReference type="PANTHER" id="PTHR47529">
    <property type="entry name" value="PEPTIDYL-PROLYL CIS-TRANS ISOMERASE D"/>
    <property type="match status" value="1"/>
</dbReference>
<dbReference type="InterPro" id="IPR000297">
    <property type="entry name" value="PPIase_PpiC"/>
</dbReference>
<organism evidence="17 18">
    <name type="scientific">Pseudolabrys taiwanensis</name>
    <dbReference type="NCBI Taxonomy" id="331696"/>
    <lineage>
        <taxon>Bacteria</taxon>
        <taxon>Pseudomonadati</taxon>
        <taxon>Pseudomonadota</taxon>
        <taxon>Alphaproteobacteria</taxon>
        <taxon>Hyphomicrobiales</taxon>
        <taxon>Xanthobacteraceae</taxon>
        <taxon>Pseudolabrys</taxon>
    </lineage>
</organism>
<dbReference type="InterPro" id="IPR046357">
    <property type="entry name" value="PPIase_dom_sf"/>
</dbReference>
<evidence type="ECO:0000256" key="7">
    <source>
        <dbReference type="ARBA" id="ARBA00023136"/>
    </source>
</evidence>
<gene>
    <name evidence="17" type="ORF">DW352_04615</name>
</gene>
<dbReference type="PROSITE" id="PS50198">
    <property type="entry name" value="PPIC_PPIASE_2"/>
    <property type="match status" value="1"/>
</dbReference>
<dbReference type="RefSeq" id="WP_115688955.1">
    <property type="nucleotide sequence ID" value="NZ_CP031417.1"/>
</dbReference>
<evidence type="ECO:0000256" key="3">
    <source>
        <dbReference type="ARBA" id="ARBA00022475"/>
    </source>
</evidence>
<evidence type="ECO:0000256" key="9">
    <source>
        <dbReference type="ARBA" id="ARBA00030642"/>
    </source>
</evidence>
<comment type="similarity">
    <text evidence="11">Belongs to the PpiD chaperone family.</text>
</comment>
<dbReference type="OrthoDB" id="9768393at2"/>
<name>A0A345ZSG5_9HYPH</name>
<sequence>MLRGIQKVSSTWVGKAIMATVMGVLVISFAIWGIGDIFRGFGRNAVAKVGGTEISIEQFRQYYTDRLQQIGRQMGRAVTPDQARALGLDRQILGQMVAETTLDEETRTLRLGLSDAEIARRIMDDPNFKAPNGQFDRARFEALIRNAGYTETRFVDEQRRVLLRRQIAQSVSGDLRTPSAMLQAINQFQNERRDIDYLALGAAQAGDVPQPSPEQLSAYFDERKVLFRAPEYRKLTLVTLSPAELAKPNEVSDADAKAYYEQNRSSFGKPEKRELRQIVFPNEADAAAAREKIEKGATFDDIAKERELKASDTDLGMVEKTGIIDPAVANAAFALKPGEVSQPVKGRFGTVLLTVGKIEPGEQKSYEDVAAEIKQQLAESRARSTISELRDKIEDERAGGATLAEAAKKLGLKSIDIAAIDRSGRGPDGKPVEGLPNVANVVNTAFGTDVGADTEALQLPNGGFLYYDVTGVTPAHDRPLDEVREQVATRWRDDEIAKRLQAKSDELLGKLKAGTPIAELATESGVTVQNAKDLQRGRPTPNVSAKLLDAAFTTAKGSAGTAEGDDATQRFVFRVVEVTQPTFDATAPQTQALTSTLQNAYSDDVIGEYVTGLEKSLGVSINQEALNQVIGGAAEQ</sequence>
<evidence type="ECO:0000256" key="2">
    <source>
        <dbReference type="ARBA" id="ARBA00018370"/>
    </source>
</evidence>
<evidence type="ECO:0000256" key="15">
    <source>
        <dbReference type="SAM" id="Phobius"/>
    </source>
</evidence>
<reference evidence="17 18" key="1">
    <citation type="submission" date="2018-07" db="EMBL/GenBank/DDBJ databases">
        <authorList>
            <person name="Quirk P.G."/>
            <person name="Krulwich T.A."/>
        </authorList>
    </citation>
    <scope>NUCLEOTIDE SEQUENCE [LARGE SCALE GENOMIC DNA]</scope>
    <source>
        <strain evidence="17 18">CC-BB4</strain>
    </source>
</reference>
<evidence type="ECO:0000313" key="17">
    <source>
        <dbReference type="EMBL" id="AXK79862.1"/>
    </source>
</evidence>
<dbReference type="Pfam" id="PF13624">
    <property type="entry name" value="SurA_N_3"/>
    <property type="match status" value="1"/>
</dbReference>
<evidence type="ECO:0000256" key="6">
    <source>
        <dbReference type="ARBA" id="ARBA00022989"/>
    </source>
</evidence>
<dbReference type="GO" id="GO:0003755">
    <property type="term" value="F:peptidyl-prolyl cis-trans isomerase activity"/>
    <property type="evidence" value="ECO:0007669"/>
    <property type="project" value="UniProtKB-KW"/>
</dbReference>
<evidence type="ECO:0000256" key="1">
    <source>
        <dbReference type="ARBA" id="ARBA00004382"/>
    </source>
</evidence>
<evidence type="ECO:0000256" key="14">
    <source>
        <dbReference type="PROSITE-ProRule" id="PRU00278"/>
    </source>
</evidence>
<evidence type="ECO:0000256" key="13">
    <source>
        <dbReference type="ARBA" id="ARBA00042775"/>
    </source>
</evidence>
<evidence type="ECO:0000313" key="18">
    <source>
        <dbReference type="Proteomes" id="UP000254889"/>
    </source>
</evidence>
<keyword evidence="4" id="KW-0997">Cell inner membrane</keyword>
<evidence type="ECO:0000256" key="10">
    <source>
        <dbReference type="ARBA" id="ARBA00031484"/>
    </source>
</evidence>
<evidence type="ECO:0000256" key="8">
    <source>
        <dbReference type="ARBA" id="ARBA00023186"/>
    </source>
</evidence>
<evidence type="ECO:0000259" key="16">
    <source>
        <dbReference type="PROSITE" id="PS50198"/>
    </source>
</evidence>
<keyword evidence="18" id="KW-1185">Reference proteome</keyword>
<dbReference type="EMBL" id="CP031417">
    <property type="protein sequence ID" value="AXK79862.1"/>
    <property type="molecule type" value="Genomic_DNA"/>
</dbReference>
<dbReference type="PANTHER" id="PTHR47529:SF1">
    <property type="entry name" value="PERIPLASMIC CHAPERONE PPID"/>
    <property type="match status" value="1"/>
</dbReference>
<comment type="subcellular location">
    <subcellularLocation>
        <location evidence="1">Cell inner membrane</location>
        <topology evidence="1">Single-pass type II membrane protein</topology>
        <orientation evidence="1">Periplasmic side</orientation>
    </subcellularLocation>
</comment>
<dbReference type="InterPro" id="IPR052029">
    <property type="entry name" value="PpiD_chaperone"/>
</dbReference>
<dbReference type="InterPro" id="IPR027304">
    <property type="entry name" value="Trigger_fact/SurA_dom_sf"/>
</dbReference>
<dbReference type="Pfam" id="PF13145">
    <property type="entry name" value="Rotamase_2"/>
    <property type="match status" value="1"/>
</dbReference>
<accession>A0A345ZSG5</accession>
<dbReference type="Gene3D" id="1.10.4030.10">
    <property type="entry name" value="Porin chaperone SurA, peptide-binding domain"/>
    <property type="match status" value="1"/>
</dbReference>
<dbReference type="AlphaFoldDB" id="A0A345ZSG5"/>
<dbReference type="Proteomes" id="UP000254889">
    <property type="component" value="Chromosome"/>
</dbReference>
<keyword evidence="14" id="KW-0697">Rotamase</keyword>
<proteinExistence type="inferred from homology"/>
<evidence type="ECO:0000256" key="5">
    <source>
        <dbReference type="ARBA" id="ARBA00022692"/>
    </source>
</evidence>
<dbReference type="GO" id="GO:0005886">
    <property type="term" value="C:plasma membrane"/>
    <property type="evidence" value="ECO:0007669"/>
    <property type="project" value="UniProtKB-SubCell"/>
</dbReference>
<evidence type="ECO:0000256" key="12">
    <source>
        <dbReference type="ARBA" id="ARBA00040743"/>
    </source>
</evidence>
<feature type="transmembrane region" description="Helical" evidence="15">
    <location>
        <begin position="12"/>
        <end position="34"/>
    </location>
</feature>
<keyword evidence="7 15" id="KW-0472">Membrane</keyword>
<keyword evidence="14 17" id="KW-0413">Isomerase</keyword>
<dbReference type="SUPFAM" id="SSF109998">
    <property type="entry name" value="Triger factor/SurA peptide-binding domain-like"/>
    <property type="match status" value="1"/>
</dbReference>
<dbReference type="Gene3D" id="3.10.50.40">
    <property type="match status" value="1"/>
</dbReference>
<protein>
    <recommendedName>
        <fullName evidence="2">Parvulin-like PPIase</fullName>
    </recommendedName>
    <alternativeName>
        <fullName evidence="9">Peptidyl-prolyl cis-trans isomerase plp</fullName>
    </alternativeName>
    <alternativeName>
        <fullName evidence="12">Periplasmic chaperone PpiD</fullName>
    </alternativeName>
    <alternativeName>
        <fullName evidence="13">Periplasmic folding chaperone</fullName>
    </alternativeName>
    <alternativeName>
        <fullName evidence="10">Rotamase plp</fullName>
    </alternativeName>
</protein>
<evidence type="ECO:0000256" key="4">
    <source>
        <dbReference type="ARBA" id="ARBA00022519"/>
    </source>
</evidence>
<dbReference type="SUPFAM" id="SSF54534">
    <property type="entry name" value="FKBP-like"/>
    <property type="match status" value="1"/>
</dbReference>
<feature type="domain" description="PpiC" evidence="16">
    <location>
        <begin position="270"/>
        <end position="357"/>
    </location>
</feature>
<keyword evidence="6 15" id="KW-1133">Transmembrane helix</keyword>